<dbReference type="InterPro" id="IPR001249">
    <property type="entry name" value="AcCoA_biotinCC"/>
</dbReference>
<dbReference type="RefSeq" id="WP_304378182.1">
    <property type="nucleotide sequence ID" value="NZ_JAUOZU010000016.1"/>
</dbReference>
<dbReference type="PROSITE" id="PS50968">
    <property type="entry name" value="BIOTINYL_LIPOYL"/>
    <property type="match status" value="1"/>
</dbReference>
<reference evidence="7" key="1">
    <citation type="journal article" date="2015" name="Int. J. Syst. Evol. Microbiol.">
        <title>Rhizobium alvei sp. nov., isolated from a freshwater river.</title>
        <authorList>
            <person name="Sheu S.Y."/>
            <person name="Huang H.W."/>
            <person name="Young C.C."/>
            <person name="Chen W.M."/>
        </authorList>
    </citation>
    <scope>NUCLEOTIDE SEQUENCE</scope>
    <source>
        <strain evidence="7">TNR-22</strain>
    </source>
</reference>
<sequence>MDLELIEKLMRMLEQSSLEELDVTEEGMRIRLAKQRRASGDSLGPIDPDATGQGQTGIAVPDDGALHAGLSGTFYRARSPGEAPFVEVGSLVRDGQQLAIIEAMKMFNPVECDRDGVVLAVHIENGAPVDQGDLMFTIGPADNA</sequence>
<evidence type="ECO:0000256" key="5">
    <source>
        <dbReference type="SAM" id="MobiDB-lite"/>
    </source>
</evidence>
<dbReference type="Pfam" id="PF00364">
    <property type="entry name" value="Biotin_lipoyl"/>
    <property type="match status" value="1"/>
</dbReference>
<comment type="pathway">
    <text evidence="4">Lipid metabolism; fatty acid biosynthesis.</text>
</comment>
<dbReference type="InterPro" id="IPR050709">
    <property type="entry name" value="Biotin_Carboxyl_Carrier/Decarb"/>
</dbReference>
<dbReference type="SUPFAM" id="SSF51230">
    <property type="entry name" value="Single hybrid motif"/>
    <property type="match status" value="1"/>
</dbReference>
<name>A0ABT8YSB8_9HYPH</name>
<accession>A0ABT8YSB8</accession>
<gene>
    <name evidence="7" type="ORF">Q4481_20115</name>
</gene>
<keyword evidence="4" id="KW-0275">Fatty acid biosynthesis</keyword>
<comment type="caution">
    <text evidence="7">The sequence shown here is derived from an EMBL/GenBank/DDBJ whole genome shotgun (WGS) entry which is preliminary data.</text>
</comment>
<evidence type="ECO:0000256" key="1">
    <source>
        <dbReference type="ARBA" id="ARBA00003761"/>
    </source>
</evidence>
<dbReference type="PRINTS" id="PR01071">
    <property type="entry name" value="ACOABIOTINCC"/>
</dbReference>
<dbReference type="InterPro" id="IPR000089">
    <property type="entry name" value="Biotin_lipoyl"/>
</dbReference>
<keyword evidence="4" id="KW-0276">Fatty acid metabolism</keyword>
<evidence type="ECO:0000313" key="8">
    <source>
        <dbReference type="Proteomes" id="UP001174932"/>
    </source>
</evidence>
<reference evidence="7" key="2">
    <citation type="submission" date="2023-07" db="EMBL/GenBank/DDBJ databases">
        <authorList>
            <person name="Shen H."/>
        </authorList>
    </citation>
    <scope>NUCLEOTIDE SEQUENCE</scope>
    <source>
        <strain evidence="7">TNR-22</strain>
    </source>
</reference>
<evidence type="ECO:0000313" key="7">
    <source>
        <dbReference type="EMBL" id="MDO6966263.1"/>
    </source>
</evidence>
<evidence type="ECO:0000259" key="6">
    <source>
        <dbReference type="PROSITE" id="PS50968"/>
    </source>
</evidence>
<dbReference type="PANTHER" id="PTHR45266">
    <property type="entry name" value="OXALOACETATE DECARBOXYLASE ALPHA CHAIN"/>
    <property type="match status" value="1"/>
</dbReference>
<feature type="domain" description="Lipoyl-binding" evidence="6">
    <location>
        <begin position="55"/>
        <end position="139"/>
    </location>
</feature>
<dbReference type="EMBL" id="JAUOZU010000016">
    <property type="protein sequence ID" value="MDO6966263.1"/>
    <property type="molecule type" value="Genomic_DNA"/>
</dbReference>
<organism evidence="7 8">
    <name type="scientific">Rhizobium alvei</name>
    <dbReference type="NCBI Taxonomy" id="1132659"/>
    <lineage>
        <taxon>Bacteria</taxon>
        <taxon>Pseudomonadati</taxon>
        <taxon>Pseudomonadota</taxon>
        <taxon>Alphaproteobacteria</taxon>
        <taxon>Hyphomicrobiales</taxon>
        <taxon>Rhizobiaceae</taxon>
        <taxon>Rhizobium/Agrobacterium group</taxon>
        <taxon>Rhizobium</taxon>
    </lineage>
</organism>
<keyword evidence="4" id="KW-0444">Lipid biosynthesis</keyword>
<dbReference type="PANTHER" id="PTHR45266:SF3">
    <property type="entry name" value="OXALOACETATE DECARBOXYLASE ALPHA CHAIN"/>
    <property type="match status" value="1"/>
</dbReference>
<evidence type="ECO:0000256" key="2">
    <source>
        <dbReference type="ARBA" id="ARBA00017562"/>
    </source>
</evidence>
<dbReference type="CDD" id="cd06850">
    <property type="entry name" value="biotinyl_domain"/>
    <property type="match status" value="1"/>
</dbReference>
<dbReference type="Gene3D" id="2.40.50.100">
    <property type="match status" value="1"/>
</dbReference>
<dbReference type="Proteomes" id="UP001174932">
    <property type="component" value="Unassembled WGS sequence"/>
</dbReference>
<keyword evidence="8" id="KW-1185">Reference proteome</keyword>
<evidence type="ECO:0000256" key="4">
    <source>
        <dbReference type="RuleBase" id="RU364072"/>
    </source>
</evidence>
<protein>
    <recommendedName>
        <fullName evidence="2 4">Biotin carboxyl carrier protein of acetyl-CoA carboxylase</fullName>
    </recommendedName>
</protein>
<evidence type="ECO:0000256" key="3">
    <source>
        <dbReference type="ARBA" id="ARBA00023267"/>
    </source>
</evidence>
<keyword evidence="4" id="KW-0443">Lipid metabolism</keyword>
<feature type="region of interest" description="Disordered" evidence="5">
    <location>
        <begin position="36"/>
        <end position="62"/>
    </location>
</feature>
<proteinExistence type="predicted"/>
<dbReference type="InterPro" id="IPR011053">
    <property type="entry name" value="Single_hybrid_motif"/>
</dbReference>
<comment type="function">
    <text evidence="1 4">This protein is a component of the acetyl coenzyme A carboxylase complex; first, biotin carboxylase catalyzes the carboxylation of the carrier protein and then the transcarboxylase transfers the carboxyl group to form malonyl-CoA.</text>
</comment>
<keyword evidence="3 4" id="KW-0092">Biotin</keyword>